<dbReference type="AlphaFoldDB" id="Q30SL8"/>
<dbReference type="HOGENOM" id="CLU_042245_0_0_7"/>
<keyword evidence="2" id="KW-1185">Reference proteome</keyword>
<dbReference type="KEGG" id="tdn:Suden_0734"/>
<evidence type="ECO:0000313" key="2">
    <source>
        <dbReference type="Proteomes" id="UP000002714"/>
    </source>
</evidence>
<dbReference type="eggNOG" id="COG3087">
    <property type="taxonomic scope" value="Bacteria"/>
</dbReference>
<accession>Q30SL8</accession>
<name>Q30SL8_SULDN</name>
<evidence type="ECO:0008006" key="3">
    <source>
        <dbReference type="Google" id="ProtNLM"/>
    </source>
</evidence>
<evidence type="ECO:0000313" key="1">
    <source>
        <dbReference type="EMBL" id="ABB44013.1"/>
    </source>
</evidence>
<dbReference type="STRING" id="326298.Suden_0734"/>
<organism evidence="1 2">
    <name type="scientific">Sulfurimonas denitrificans (strain ATCC 33889 / DSM 1251)</name>
    <name type="common">Thiomicrospira denitrificans (strain ATCC 33889 / DSM 1251)</name>
    <dbReference type="NCBI Taxonomy" id="326298"/>
    <lineage>
        <taxon>Bacteria</taxon>
        <taxon>Pseudomonadati</taxon>
        <taxon>Campylobacterota</taxon>
        <taxon>Epsilonproteobacteria</taxon>
        <taxon>Campylobacterales</taxon>
        <taxon>Sulfurimonadaceae</taxon>
        <taxon>Sulfurimonas</taxon>
    </lineage>
</organism>
<dbReference type="Gene3D" id="3.10.620.30">
    <property type="match status" value="1"/>
</dbReference>
<proteinExistence type="predicted"/>
<dbReference type="EMBL" id="CP000153">
    <property type="protein sequence ID" value="ABB44013.1"/>
    <property type="molecule type" value="Genomic_DNA"/>
</dbReference>
<sequence>MKKEWRDYTQIKPIPFYEEPKPQDITPAKAQTITPVGPKIYIKSKEEAEKKDSNDSLHVVIKIAPKKDKDMTFDFFGTKLGFDISQDLKKATYYPQNQTGISNFFSKAASSEYEPLLADIDKISKEMNLNDWAIYLLVSKISQMTFSDEDSSNLLSWFLLNKLGYSVKAAISNKHVVLLHYSKKIIYSTPSYKFDGKEFYAVQNYAKKGSVQRVFSYEQDYPNATKELDLSLKVLPNFEKNIQTKLLSFSLSAKKYELPISYNKNLIDFMATYPQADYETFFNAPLEEVTYSELSRAFKEYIQGKKASEAINFVLHFVQNAFRYEIDQEQFSREKVMFAQETLYYDKSDCEDRAILFSYLIKEFFGISVVGVKYKDHMATALYIPLEGDSVSVKSKRFVIADPTYINATVGMSMSKYKAIKPESYIVVKED</sequence>
<reference evidence="1 2" key="1">
    <citation type="journal article" date="2008" name="Appl. Environ. Microbiol.">
        <title>Genome of the epsilonproteobacterial chemolithoautotroph Sulfurimonas denitrificans.</title>
        <authorList>
            <person name="Sievert S.M."/>
            <person name="Scott K.M."/>
            <person name="Klotz M.G."/>
            <person name="Chain P.S.G."/>
            <person name="Hauser L.J."/>
            <person name="Hemp J."/>
            <person name="Huegler M."/>
            <person name="Land M."/>
            <person name="Lapidus A."/>
            <person name="Larimer F.W."/>
            <person name="Lucas S."/>
            <person name="Malfatti S.A."/>
            <person name="Meyer F."/>
            <person name="Paulsen I.T."/>
            <person name="Ren Q."/>
            <person name="Simon J."/>
            <person name="Bailey K."/>
            <person name="Diaz E."/>
            <person name="Fitzpatrick K.A."/>
            <person name="Glover B."/>
            <person name="Gwatney N."/>
            <person name="Korajkic A."/>
            <person name="Long A."/>
            <person name="Mobberley J.M."/>
            <person name="Pantry S.N."/>
            <person name="Pazder G."/>
            <person name="Peterson S."/>
            <person name="Quintanilla J.D."/>
            <person name="Sprinkle R."/>
            <person name="Stephens J."/>
            <person name="Thomas P."/>
            <person name="Vaughn R."/>
            <person name="Weber M.J."/>
            <person name="Wooten L.L."/>
        </authorList>
    </citation>
    <scope>NUCLEOTIDE SEQUENCE [LARGE SCALE GENOMIC DNA]</scope>
    <source>
        <strain evidence="2">ATCC 33889 / DSM 1251</strain>
    </source>
</reference>
<dbReference type="Proteomes" id="UP000002714">
    <property type="component" value="Chromosome"/>
</dbReference>
<gene>
    <name evidence="1" type="ordered locus">Suden_0734</name>
</gene>
<protein>
    <recommendedName>
        <fullName evidence="3">Transglutaminase-like domain-containing protein</fullName>
    </recommendedName>
</protein>